<dbReference type="InterPro" id="IPR024284">
    <property type="entry name" value="DUF3826"/>
</dbReference>
<sequence length="391" mass="45237">MKRGLLTFLVLGSLSLVHGQVDAEYQKVAMERAEKIMAEVEPALAIATRNNVRDLVANQYIALNSIHAERDRQLEKEGANNERILTHADSVVAAQHDKYVTALQDLLTAEQVESIKNGMTYYTVPKTYNNYLLMLPFATEEEQAMIHENLIEAREHAMDGGSAKEKHAWFNKYKGRIANALASKGYNLKEEGERWAERRDLKSSATFITASSRIMQKFALSDEWQAEQVRNLLAFHYQKMDAIYAHKKKQTTEMDQASLGDAEKEKRAVKIWEESKSALDMQRDKLFKKLDPLLSDEQIELVKNEMTHNGFQKELTRFEELLPDLNEEEKVVIIEYLKEARENALNVQTNKERNQWFAKYRGRANNYLSKQGYDLRKATEDLEDRRKSMIP</sequence>
<accession>A0A5D4HGL8</accession>
<dbReference type="Pfam" id="PF12875">
    <property type="entry name" value="DUF3826"/>
    <property type="match status" value="2"/>
</dbReference>
<keyword evidence="2" id="KW-1185">Reference proteome</keyword>
<evidence type="ECO:0000313" key="2">
    <source>
        <dbReference type="Proteomes" id="UP000322362"/>
    </source>
</evidence>
<comment type="caution">
    <text evidence="1">The sequence shown here is derived from an EMBL/GenBank/DDBJ whole genome shotgun (WGS) entry which is preliminary data.</text>
</comment>
<proteinExistence type="predicted"/>
<reference evidence="1 2" key="1">
    <citation type="submission" date="2019-08" db="EMBL/GenBank/DDBJ databases">
        <title>Phlebobacter frassis gen. nov. sp. nov., a new member of family Sphingobacteriaceae isolated from sand fly rearing media.</title>
        <authorList>
            <person name="Kakumanu M.L."/>
            <person name="Marayati B.F."/>
            <person name="Wada-Katsumata A."/>
            <person name="Wasserberg G."/>
            <person name="Schal C."/>
            <person name="Apperson C.S."/>
            <person name="Ponnusamy L."/>
        </authorList>
    </citation>
    <scope>NUCLEOTIDE SEQUENCE [LARGE SCALE GENOMIC DNA]</scope>
    <source>
        <strain evidence="1 2">SSI9</strain>
    </source>
</reference>
<gene>
    <name evidence="1" type="ORF">FXV77_01475</name>
</gene>
<evidence type="ECO:0000313" key="1">
    <source>
        <dbReference type="EMBL" id="TYR37980.1"/>
    </source>
</evidence>
<name>A0A5D4HGL8_9SPHI</name>
<protein>
    <submittedName>
        <fullName evidence="1">DUF3826 domain-containing protein</fullName>
    </submittedName>
</protein>
<dbReference type="RefSeq" id="WP_148917445.1">
    <property type="nucleotide sequence ID" value="NZ_VTAV01000001.1"/>
</dbReference>
<organism evidence="1 2">
    <name type="scientific">Sphingobacterium phlebotomi</name>
    <dbReference type="NCBI Taxonomy" id="2605433"/>
    <lineage>
        <taxon>Bacteria</taxon>
        <taxon>Pseudomonadati</taxon>
        <taxon>Bacteroidota</taxon>
        <taxon>Sphingobacteriia</taxon>
        <taxon>Sphingobacteriales</taxon>
        <taxon>Sphingobacteriaceae</taxon>
        <taxon>Sphingobacterium</taxon>
    </lineage>
</organism>
<dbReference type="EMBL" id="VTAV01000001">
    <property type="protein sequence ID" value="TYR37980.1"/>
    <property type="molecule type" value="Genomic_DNA"/>
</dbReference>
<dbReference type="Proteomes" id="UP000322362">
    <property type="component" value="Unassembled WGS sequence"/>
</dbReference>
<dbReference type="AlphaFoldDB" id="A0A5D4HGL8"/>